<evidence type="ECO:0000256" key="3">
    <source>
        <dbReference type="ARBA" id="ARBA00022833"/>
    </source>
</evidence>
<dbReference type="InterPro" id="IPR036236">
    <property type="entry name" value="Znf_C2H2_sf"/>
</dbReference>
<evidence type="ECO:0000256" key="1">
    <source>
        <dbReference type="ARBA" id="ARBA00022723"/>
    </source>
</evidence>
<keyword evidence="7" id="KW-1185">Reference proteome</keyword>
<sequence length="358" mass="40004">MAFNMDTVDSLMLLLTWTCLARFFVWYGHSIFAKVLSSQAIVAELFQSTSLVFAPGLLDAVQASTPPTVAYFKSLPVLRKKKVWAVYLLVLEKPNCKAKFYIGSGTDALNGASVRLKNLRQQGTATHGLLCTTPIPRAALVPIVRMFIVALEAAFTYIFWAVRCKNDNGKSYVHLYICPWDHATLEYDGLCSHNPLSEVPPGDHELSAEQLEAQAAELKQNRADYISEWREKTKKNKPDEYYAKANKNRKLYIQRNPEAAKAATKRAKRKAVKQKSHYCFVCRHPFNTSAALTRHVAGVRHANRVAKAAGLPLAKPYRCDICPKDFNRRCDLTRHNNVKHSSSGLHAAVAAVARLASS</sequence>
<dbReference type="OrthoDB" id="3599887at2759"/>
<evidence type="ECO:0000256" key="2">
    <source>
        <dbReference type="ARBA" id="ARBA00022771"/>
    </source>
</evidence>
<dbReference type="FunFam" id="3.30.160.60:FF:000446">
    <property type="entry name" value="Zinc finger protein"/>
    <property type="match status" value="1"/>
</dbReference>
<dbReference type="AlphaFoldDB" id="A0A3D8RIV1"/>
<organism evidence="6 7">
    <name type="scientific">Coleophoma crateriformis</name>
    <dbReference type="NCBI Taxonomy" id="565419"/>
    <lineage>
        <taxon>Eukaryota</taxon>
        <taxon>Fungi</taxon>
        <taxon>Dikarya</taxon>
        <taxon>Ascomycota</taxon>
        <taxon>Pezizomycotina</taxon>
        <taxon>Leotiomycetes</taxon>
        <taxon>Helotiales</taxon>
        <taxon>Dermateaceae</taxon>
        <taxon>Coleophoma</taxon>
    </lineage>
</organism>
<dbReference type="PROSITE" id="PS50157">
    <property type="entry name" value="ZINC_FINGER_C2H2_2"/>
    <property type="match status" value="1"/>
</dbReference>
<keyword evidence="2 4" id="KW-0863">Zinc-finger</keyword>
<dbReference type="PROSITE" id="PS00028">
    <property type="entry name" value="ZINC_FINGER_C2H2_1"/>
    <property type="match status" value="2"/>
</dbReference>
<dbReference type="Pfam" id="PF00096">
    <property type="entry name" value="zf-C2H2"/>
    <property type="match status" value="1"/>
</dbReference>
<dbReference type="SUPFAM" id="SSF57667">
    <property type="entry name" value="beta-beta-alpha zinc fingers"/>
    <property type="match status" value="2"/>
</dbReference>
<keyword evidence="3" id="KW-0862">Zinc</keyword>
<dbReference type="Gene3D" id="3.30.160.60">
    <property type="entry name" value="Classic Zinc Finger"/>
    <property type="match status" value="2"/>
</dbReference>
<dbReference type="SMART" id="SM00355">
    <property type="entry name" value="ZnF_C2H2"/>
    <property type="match status" value="2"/>
</dbReference>
<comment type="caution">
    <text evidence="6">The sequence shown here is derived from an EMBL/GenBank/DDBJ whole genome shotgun (WGS) entry which is preliminary data.</text>
</comment>
<reference evidence="6 7" key="1">
    <citation type="journal article" date="2018" name="IMA Fungus">
        <title>IMA Genome-F 9: Draft genome sequence of Annulohypoxylon stygium, Aspergillus mulundensis, Berkeleyomyces basicola (syn. Thielaviopsis basicola), Ceratocystis smalleyi, two Cercospora beticola strains, Coleophoma cylindrospora, Fusarium fracticaudum, Phialophora cf. hyalina, and Morchella septimelata.</title>
        <authorList>
            <person name="Wingfield B.D."/>
            <person name="Bills G.F."/>
            <person name="Dong Y."/>
            <person name="Huang W."/>
            <person name="Nel W.J."/>
            <person name="Swalarsk-Parry B.S."/>
            <person name="Vaghefi N."/>
            <person name="Wilken P.M."/>
            <person name="An Z."/>
            <person name="de Beer Z.W."/>
            <person name="De Vos L."/>
            <person name="Chen L."/>
            <person name="Duong T.A."/>
            <person name="Gao Y."/>
            <person name="Hammerbacher A."/>
            <person name="Kikkert J.R."/>
            <person name="Li Y."/>
            <person name="Li H."/>
            <person name="Li K."/>
            <person name="Li Q."/>
            <person name="Liu X."/>
            <person name="Ma X."/>
            <person name="Naidoo K."/>
            <person name="Pethybridge S.J."/>
            <person name="Sun J."/>
            <person name="Steenkamp E.T."/>
            <person name="van der Nest M.A."/>
            <person name="van Wyk S."/>
            <person name="Wingfield M.J."/>
            <person name="Xiong C."/>
            <person name="Yue Q."/>
            <person name="Zhang X."/>
        </authorList>
    </citation>
    <scope>NUCLEOTIDE SEQUENCE [LARGE SCALE GENOMIC DNA]</scope>
    <source>
        <strain evidence="6 7">BP5796</strain>
    </source>
</reference>
<evidence type="ECO:0000313" key="7">
    <source>
        <dbReference type="Proteomes" id="UP000256328"/>
    </source>
</evidence>
<dbReference type="Proteomes" id="UP000256328">
    <property type="component" value="Unassembled WGS sequence"/>
</dbReference>
<dbReference type="GO" id="GO:0008270">
    <property type="term" value="F:zinc ion binding"/>
    <property type="evidence" value="ECO:0007669"/>
    <property type="project" value="UniProtKB-KW"/>
</dbReference>
<feature type="domain" description="C2H2-type" evidence="5">
    <location>
        <begin position="317"/>
        <end position="345"/>
    </location>
</feature>
<gene>
    <name evidence="6" type="ORF">BP5796_07328</name>
</gene>
<proteinExistence type="predicted"/>
<evidence type="ECO:0000256" key="4">
    <source>
        <dbReference type="PROSITE-ProRule" id="PRU00042"/>
    </source>
</evidence>
<accession>A0A3D8RIV1</accession>
<protein>
    <recommendedName>
        <fullName evidence="5">C2H2-type domain-containing protein</fullName>
    </recommendedName>
</protein>
<evidence type="ECO:0000313" key="6">
    <source>
        <dbReference type="EMBL" id="RDW73886.1"/>
    </source>
</evidence>
<name>A0A3D8RIV1_9HELO</name>
<dbReference type="InterPro" id="IPR013087">
    <property type="entry name" value="Znf_C2H2_type"/>
</dbReference>
<evidence type="ECO:0000259" key="5">
    <source>
        <dbReference type="PROSITE" id="PS50157"/>
    </source>
</evidence>
<dbReference type="EMBL" id="PDLN01000010">
    <property type="protein sequence ID" value="RDW73886.1"/>
    <property type="molecule type" value="Genomic_DNA"/>
</dbReference>
<keyword evidence="1" id="KW-0479">Metal-binding</keyword>